<reference evidence="10 11" key="1">
    <citation type="submission" date="2016-10" db="EMBL/GenBank/DDBJ databases">
        <authorList>
            <person name="de Groot N.N."/>
        </authorList>
    </citation>
    <scope>NUCLEOTIDE SEQUENCE [LARGE SCALE GENOMIC DNA]</scope>
    <source>
        <strain evidence="10 11">DSM 1736</strain>
    </source>
</reference>
<dbReference type="GO" id="GO:0005886">
    <property type="term" value="C:plasma membrane"/>
    <property type="evidence" value="ECO:0007669"/>
    <property type="project" value="UniProtKB-SubCell"/>
</dbReference>
<evidence type="ECO:0000256" key="3">
    <source>
        <dbReference type="ARBA" id="ARBA00006263"/>
    </source>
</evidence>
<dbReference type="GO" id="GO:0048472">
    <property type="term" value="F:threonine-phosphate decarboxylase activity"/>
    <property type="evidence" value="ECO:0007669"/>
    <property type="project" value="InterPro"/>
</dbReference>
<keyword evidence="7 9" id="KW-1133">Transmembrane helix</keyword>
<dbReference type="NCBIfam" id="TIGR00380">
    <property type="entry name" value="cobal_cbiB"/>
    <property type="match status" value="1"/>
</dbReference>
<dbReference type="OrthoDB" id="9811967at2"/>
<evidence type="ECO:0000256" key="8">
    <source>
        <dbReference type="ARBA" id="ARBA00023136"/>
    </source>
</evidence>
<dbReference type="GO" id="GO:0015420">
    <property type="term" value="F:ABC-type vitamin B12 transporter activity"/>
    <property type="evidence" value="ECO:0007669"/>
    <property type="project" value="UniProtKB-UniRule"/>
</dbReference>
<feature type="transmembrane region" description="Helical" evidence="9">
    <location>
        <begin position="52"/>
        <end position="76"/>
    </location>
</feature>
<dbReference type="InterPro" id="IPR004485">
    <property type="entry name" value="Cobalamin_biosynth_CobD/CbiB"/>
</dbReference>
<dbReference type="Proteomes" id="UP000214880">
    <property type="component" value="Unassembled WGS sequence"/>
</dbReference>
<evidence type="ECO:0000256" key="9">
    <source>
        <dbReference type="HAMAP-Rule" id="MF_00024"/>
    </source>
</evidence>
<evidence type="ECO:0000313" key="11">
    <source>
        <dbReference type="Proteomes" id="UP000214880"/>
    </source>
</evidence>
<keyword evidence="4 9" id="KW-1003">Cell membrane</keyword>
<feature type="transmembrane region" description="Helical" evidence="9">
    <location>
        <begin position="82"/>
        <end position="102"/>
    </location>
</feature>
<dbReference type="AlphaFoldDB" id="A0A1G9LJ19"/>
<comment type="function">
    <text evidence="9">Converts cobyric acid to cobinamide by the addition of aminopropanol on the F carboxylic group.</text>
</comment>
<dbReference type="UniPathway" id="UPA00148"/>
<organism evidence="10 11">
    <name type="scientific">Dendrosporobacter quercicolus</name>
    <dbReference type="NCBI Taxonomy" id="146817"/>
    <lineage>
        <taxon>Bacteria</taxon>
        <taxon>Bacillati</taxon>
        <taxon>Bacillota</taxon>
        <taxon>Negativicutes</taxon>
        <taxon>Selenomonadales</taxon>
        <taxon>Sporomusaceae</taxon>
        <taxon>Dendrosporobacter</taxon>
    </lineage>
</organism>
<comment type="pathway">
    <text evidence="2 9">Cofactor biosynthesis; adenosylcobalamin biosynthesis.</text>
</comment>
<feature type="transmembrane region" description="Helical" evidence="9">
    <location>
        <begin position="208"/>
        <end position="228"/>
    </location>
</feature>
<dbReference type="Pfam" id="PF03186">
    <property type="entry name" value="CobD_Cbib"/>
    <property type="match status" value="1"/>
</dbReference>
<dbReference type="EMBL" id="FNHB01000001">
    <property type="protein sequence ID" value="SDL61864.1"/>
    <property type="molecule type" value="Genomic_DNA"/>
</dbReference>
<name>A0A1G9LJ19_9FIRM</name>
<sequence length="313" mass="34201">MEKYLPVFAVVIDGLIGDPRISWHPVVLIGRLIAWLEAKLLRPAASAKHKQWSGLVLVLAVLGISYTAVWGLLAVLAALHPMAALAGGALLLSFSISPHSLAEAGREIKQYLLKQDLDQARYKVGWIVGRDTKQLDVREITRATVETIAENIVDGIISPLFYFAIGGVPLAFLYRAVNTLDSMVGYKNTKYLDFGRVAARTDDVFNYIPARITAVLIILAAFILRYDAGGAYRAVRRDARKHPSPNSGYSEAGVAGALGIRLGGMNYYGGVQSFRAYMGQELHPLQPVHIKQTIGIMFVATGLFMTGVVLLHR</sequence>
<evidence type="ECO:0000256" key="1">
    <source>
        <dbReference type="ARBA" id="ARBA00004651"/>
    </source>
</evidence>
<protein>
    <recommendedName>
        <fullName evidence="9">Cobalamin biosynthesis protein CobD</fullName>
    </recommendedName>
</protein>
<dbReference type="GO" id="GO:0009236">
    <property type="term" value="P:cobalamin biosynthetic process"/>
    <property type="evidence" value="ECO:0007669"/>
    <property type="project" value="UniProtKB-UniRule"/>
</dbReference>
<evidence type="ECO:0000256" key="6">
    <source>
        <dbReference type="ARBA" id="ARBA00022692"/>
    </source>
</evidence>
<gene>
    <name evidence="9" type="primary">cobD</name>
    <name evidence="10" type="ORF">SAMN04488502_101364</name>
</gene>
<accession>A0A1G9LJ19</accession>
<dbReference type="PANTHER" id="PTHR34308">
    <property type="entry name" value="COBALAMIN BIOSYNTHESIS PROTEIN CBIB"/>
    <property type="match status" value="1"/>
</dbReference>
<feature type="transmembrane region" description="Helical" evidence="9">
    <location>
        <begin position="160"/>
        <end position="177"/>
    </location>
</feature>
<dbReference type="PANTHER" id="PTHR34308:SF1">
    <property type="entry name" value="COBALAMIN BIOSYNTHESIS PROTEIN CBIB"/>
    <property type="match status" value="1"/>
</dbReference>
<evidence type="ECO:0000256" key="4">
    <source>
        <dbReference type="ARBA" id="ARBA00022475"/>
    </source>
</evidence>
<keyword evidence="8 9" id="KW-0472">Membrane</keyword>
<feature type="transmembrane region" description="Helical" evidence="9">
    <location>
        <begin position="289"/>
        <end position="311"/>
    </location>
</feature>
<comment type="subcellular location">
    <subcellularLocation>
        <location evidence="1 9">Cell membrane</location>
        <topology evidence="1 9">Multi-pass membrane protein</topology>
    </subcellularLocation>
</comment>
<proteinExistence type="inferred from homology"/>
<evidence type="ECO:0000256" key="5">
    <source>
        <dbReference type="ARBA" id="ARBA00022573"/>
    </source>
</evidence>
<evidence type="ECO:0000313" key="10">
    <source>
        <dbReference type="EMBL" id="SDL61864.1"/>
    </source>
</evidence>
<evidence type="ECO:0000256" key="7">
    <source>
        <dbReference type="ARBA" id="ARBA00022989"/>
    </source>
</evidence>
<dbReference type="STRING" id="146817.SAMN04488502_101364"/>
<dbReference type="RefSeq" id="WP_092067699.1">
    <property type="nucleotide sequence ID" value="NZ_FNHB01000001.1"/>
</dbReference>
<keyword evidence="6 9" id="KW-0812">Transmembrane</keyword>
<feature type="transmembrane region" description="Helical" evidence="9">
    <location>
        <begin position="249"/>
        <end position="269"/>
    </location>
</feature>
<keyword evidence="5 9" id="KW-0169">Cobalamin biosynthesis</keyword>
<keyword evidence="11" id="KW-1185">Reference proteome</keyword>
<comment type="similarity">
    <text evidence="3 9">Belongs to the CobD/CbiB family.</text>
</comment>
<evidence type="ECO:0000256" key="2">
    <source>
        <dbReference type="ARBA" id="ARBA00004953"/>
    </source>
</evidence>
<dbReference type="HAMAP" id="MF_00024">
    <property type="entry name" value="CobD_CbiB"/>
    <property type="match status" value="1"/>
</dbReference>